<feature type="compositionally biased region" description="Low complexity" evidence="1">
    <location>
        <begin position="48"/>
        <end position="63"/>
    </location>
</feature>
<evidence type="ECO:0000313" key="2">
    <source>
        <dbReference type="EMBL" id="TZF91223.1"/>
    </source>
</evidence>
<evidence type="ECO:0000256" key="1">
    <source>
        <dbReference type="SAM" id="MobiDB-lite"/>
    </source>
</evidence>
<organism evidence="2 3">
    <name type="scientific">Cognatilysobacter lacus</name>
    <dbReference type="NCBI Taxonomy" id="1643323"/>
    <lineage>
        <taxon>Bacteria</taxon>
        <taxon>Pseudomonadati</taxon>
        <taxon>Pseudomonadota</taxon>
        <taxon>Gammaproteobacteria</taxon>
        <taxon>Lysobacterales</taxon>
        <taxon>Lysobacteraceae</taxon>
        <taxon>Cognatilysobacter</taxon>
    </lineage>
</organism>
<keyword evidence="3" id="KW-1185">Reference proteome</keyword>
<gene>
    <name evidence="2" type="ORF">FW784_02450</name>
</gene>
<reference evidence="2 3" key="1">
    <citation type="submission" date="2019-08" db="EMBL/GenBank/DDBJ databases">
        <title>Draft genome sequence of Lysobacter sp. UKS-15.</title>
        <authorList>
            <person name="Im W.-T."/>
        </authorList>
    </citation>
    <scope>NUCLEOTIDE SEQUENCE [LARGE SCALE GENOMIC DNA]</scope>
    <source>
        <strain evidence="2 3">UKS-15</strain>
    </source>
</reference>
<comment type="caution">
    <text evidence="2">The sequence shown here is derived from an EMBL/GenBank/DDBJ whole genome shotgun (WGS) entry which is preliminary data.</text>
</comment>
<dbReference type="EMBL" id="VTRV01000014">
    <property type="protein sequence ID" value="TZF91223.1"/>
    <property type="molecule type" value="Genomic_DNA"/>
</dbReference>
<protein>
    <submittedName>
        <fullName evidence="2">Uncharacterized protein</fullName>
    </submittedName>
</protein>
<sequence length="199" mass="20757">MQFQSTYLDEGSMRKLIPLMVAVSILAFLPGCGDNDTTPPSVAKGGSEEATSTAAAPAAPATEQPVPVAISSWTPPASEVPNIDLCSLDDVSGQPAVNGAYRATAGQGITFEGWATTPEMKQIPNISIILDGPTDFQVSGPTGIYRADVQKVYGVAAAKAGFRIELPTLEVPPGEYQVNIAPNGQASFMCTTHFKLVVS</sequence>
<feature type="region of interest" description="Disordered" evidence="1">
    <location>
        <begin position="38"/>
        <end position="64"/>
    </location>
</feature>
<accession>A0A5D8ZAZ0</accession>
<dbReference type="Proteomes" id="UP000323164">
    <property type="component" value="Unassembled WGS sequence"/>
</dbReference>
<name>A0A5D8ZAZ0_9GAMM</name>
<dbReference type="AlphaFoldDB" id="A0A5D8ZAZ0"/>
<evidence type="ECO:0000313" key="3">
    <source>
        <dbReference type="Proteomes" id="UP000323164"/>
    </source>
</evidence>
<proteinExistence type="predicted"/>